<gene>
    <name evidence="3" type="ORF">IFR04_011899</name>
</gene>
<dbReference type="PANTHER" id="PTHR35910:SF6">
    <property type="entry name" value="2EXR DOMAIN-CONTAINING PROTEIN"/>
    <property type="match status" value="1"/>
</dbReference>
<protein>
    <recommendedName>
        <fullName evidence="2">2EXR domain-containing protein</fullName>
    </recommendedName>
</protein>
<comment type="caution">
    <text evidence="3">The sequence shown here is derived from an EMBL/GenBank/DDBJ whole genome shotgun (WGS) entry which is preliminary data.</text>
</comment>
<feature type="domain" description="2EXR" evidence="2">
    <location>
        <begin position="39"/>
        <end position="222"/>
    </location>
</feature>
<dbReference type="EMBL" id="JAFJYH010000241">
    <property type="protein sequence ID" value="KAG4414971.1"/>
    <property type="molecule type" value="Genomic_DNA"/>
</dbReference>
<evidence type="ECO:0000313" key="3">
    <source>
        <dbReference type="EMBL" id="KAG4414971.1"/>
    </source>
</evidence>
<dbReference type="InterPro" id="IPR045518">
    <property type="entry name" value="2EXR"/>
</dbReference>
<accession>A0A8H7W253</accession>
<dbReference type="PANTHER" id="PTHR35910">
    <property type="entry name" value="2EXR DOMAIN-CONTAINING PROTEIN"/>
    <property type="match status" value="1"/>
</dbReference>
<proteinExistence type="predicted"/>
<feature type="region of interest" description="Disordered" evidence="1">
    <location>
        <begin position="82"/>
        <end position="113"/>
    </location>
</feature>
<organism evidence="3 4">
    <name type="scientific">Cadophora malorum</name>
    <dbReference type="NCBI Taxonomy" id="108018"/>
    <lineage>
        <taxon>Eukaryota</taxon>
        <taxon>Fungi</taxon>
        <taxon>Dikarya</taxon>
        <taxon>Ascomycota</taxon>
        <taxon>Pezizomycotina</taxon>
        <taxon>Leotiomycetes</taxon>
        <taxon>Helotiales</taxon>
        <taxon>Ploettnerulaceae</taxon>
        <taxon>Cadophora</taxon>
    </lineage>
</organism>
<name>A0A8H7W253_9HELO</name>
<sequence>MGLFRTANLVLSRLFTSSSSRYDPEHSQLDQSPPGPTSFDQFSRLPVELRLKIWSFAAPSRILRVHLHEHCPSWIDEEERWAGYAPDPSPDRDSDSDQPTTSSSSNLPRFIPGPDEPLPAIPLYPETLPRPHHMVITPCSASHPCGCEYYPVKSHNLLPLPGVLLACHESRDALWTKYRRCLEEEYDAWGHKVPSPTSRFEKSPPSEPPARGLIINPSADILHVGVNVASHSSVLELSRFAAIFAQQIPDIQRIVLSLRIAMPPYKFWASARYQYWQSWGKSGWWVPARHLIKMPALREVLLVARKKEKMLPVEWRARTEGQWVEELLKVEDQWPTAWEGRMPSLNFVDNLEEV</sequence>
<dbReference type="Pfam" id="PF20150">
    <property type="entry name" value="2EXR"/>
    <property type="match status" value="1"/>
</dbReference>
<evidence type="ECO:0000259" key="2">
    <source>
        <dbReference type="Pfam" id="PF20150"/>
    </source>
</evidence>
<evidence type="ECO:0000313" key="4">
    <source>
        <dbReference type="Proteomes" id="UP000664132"/>
    </source>
</evidence>
<evidence type="ECO:0000256" key="1">
    <source>
        <dbReference type="SAM" id="MobiDB-lite"/>
    </source>
</evidence>
<dbReference type="Proteomes" id="UP000664132">
    <property type="component" value="Unassembled WGS sequence"/>
</dbReference>
<dbReference type="OrthoDB" id="3540486at2759"/>
<feature type="region of interest" description="Disordered" evidence="1">
    <location>
        <begin position="20"/>
        <end position="41"/>
    </location>
</feature>
<dbReference type="AlphaFoldDB" id="A0A8H7W253"/>
<reference evidence="3" key="1">
    <citation type="submission" date="2021-02" db="EMBL/GenBank/DDBJ databases">
        <title>Genome sequence Cadophora malorum strain M34.</title>
        <authorList>
            <person name="Stefanovic E."/>
            <person name="Vu D."/>
            <person name="Scully C."/>
            <person name="Dijksterhuis J."/>
            <person name="Roader J."/>
            <person name="Houbraken J."/>
        </authorList>
    </citation>
    <scope>NUCLEOTIDE SEQUENCE</scope>
    <source>
        <strain evidence="3">M34</strain>
    </source>
</reference>
<keyword evidence="4" id="KW-1185">Reference proteome</keyword>